<dbReference type="Pfam" id="PF12422">
    <property type="entry name" value="Condensin2nSMC"/>
    <property type="match status" value="1"/>
</dbReference>
<dbReference type="PANTHER" id="PTHR16199:SF4">
    <property type="entry name" value="CONDENSIN-2 COMPLEX SUBUNIT G2"/>
    <property type="match status" value="1"/>
</dbReference>
<proteinExistence type="predicted"/>
<evidence type="ECO:0000313" key="1">
    <source>
        <dbReference type="EMBL" id="KIZ02253.1"/>
    </source>
</evidence>
<accession>A0A0D2JTM1</accession>
<dbReference type="GO" id="GO:0000070">
    <property type="term" value="P:mitotic sister chromatid segregation"/>
    <property type="evidence" value="ECO:0007669"/>
    <property type="project" value="TreeGrafter"/>
</dbReference>
<dbReference type="Proteomes" id="UP000054498">
    <property type="component" value="Unassembled WGS sequence"/>
</dbReference>
<dbReference type="KEGG" id="mng:MNEG_5705"/>
<name>A0A0D2JTM1_9CHLO</name>
<dbReference type="RefSeq" id="XP_013901272.1">
    <property type="nucleotide sequence ID" value="XM_014045818.1"/>
</dbReference>
<evidence type="ECO:0000313" key="2">
    <source>
        <dbReference type="Proteomes" id="UP000054498"/>
    </source>
</evidence>
<dbReference type="AlphaFoldDB" id="A0A0D2JTM1"/>
<dbReference type="InterPro" id="IPR024741">
    <property type="entry name" value="Condensin2_G2"/>
</dbReference>
<dbReference type="GO" id="GO:0000796">
    <property type="term" value="C:condensin complex"/>
    <property type="evidence" value="ECO:0007669"/>
    <property type="project" value="TreeGrafter"/>
</dbReference>
<dbReference type="GeneID" id="25738582"/>
<reference evidence="1 2" key="1">
    <citation type="journal article" date="2013" name="BMC Genomics">
        <title>Reconstruction of the lipid metabolism for the microalga Monoraphidium neglectum from its genome sequence reveals characteristics suitable for biofuel production.</title>
        <authorList>
            <person name="Bogen C."/>
            <person name="Al-Dilaimi A."/>
            <person name="Albersmeier A."/>
            <person name="Wichmann J."/>
            <person name="Grundmann M."/>
            <person name="Rupp O."/>
            <person name="Lauersen K.J."/>
            <person name="Blifernez-Klassen O."/>
            <person name="Kalinowski J."/>
            <person name="Goesmann A."/>
            <person name="Mussgnug J.H."/>
            <person name="Kruse O."/>
        </authorList>
    </citation>
    <scope>NUCLEOTIDE SEQUENCE [LARGE SCALE GENOMIC DNA]</scope>
    <source>
        <strain evidence="1 2">SAG 48.87</strain>
    </source>
</reference>
<dbReference type="STRING" id="145388.A0A0D2JTM1"/>
<dbReference type="EMBL" id="KK101088">
    <property type="protein sequence ID" value="KIZ02253.1"/>
    <property type="molecule type" value="Genomic_DNA"/>
</dbReference>
<dbReference type="GO" id="GO:0005634">
    <property type="term" value="C:nucleus"/>
    <property type="evidence" value="ECO:0007669"/>
    <property type="project" value="InterPro"/>
</dbReference>
<keyword evidence="2" id="KW-1185">Reference proteome</keyword>
<gene>
    <name evidence="1" type="ORF">MNEG_5705</name>
</gene>
<organism evidence="1 2">
    <name type="scientific">Monoraphidium neglectum</name>
    <dbReference type="NCBI Taxonomy" id="145388"/>
    <lineage>
        <taxon>Eukaryota</taxon>
        <taxon>Viridiplantae</taxon>
        <taxon>Chlorophyta</taxon>
        <taxon>core chlorophytes</taxon>
        <taxon>Chlorophyceae</taxon>
        <taxon>CS clade</taxon>
        <taxon>Sphaeropleales</taxon>
        <taxon>Selenastraceae</taxon>
        <taxon>Monoraphidium</taxon>
    </lineage>
</organism>
<dbReference type="PANTHER" id="PTHR16199">
    <property type="entry name" value="CONDENSIN-2 COMPLEX SUBUNIT G2"/>
    <property type="match status" value="1"/>
</dbReference>
<protein>
    <submittedName>
        <fullName evidence="1">Condensin-2 complex subunit G2</fullName>
    </submittedName>
</protein>
<dbReference type="OrthoDB" id="10062843at2759"/>
<sequence>MNGSSLINTDSEGLKELDTQAFVKAYGKHAALEVKEGLQAATRAKLAAVSEGIRHQAEEALQLLQTALAEAEAQGEDADPTQSMSLAFDALRLAALLAYEVLAVTRESAPAALAEAAQLLHTHALLAMELCPAVQDAVARLCCAWWAVGGPDKEELLSQTLPFLLVDRRIRALTDTKGRACSVKPCLDMRHALGLLDFEDESIDDMKRLLLQAAKSSLFLRRPEGRRFLAHVLTLHPSLVAEVASVMRNMVVTGKQWLLEAVGEIILRGWREATGPCSAAIEATLIQGFAKACLHASSKGLASSILVVLHQLHEAKRLGPAGGGSGALDSALVRLYEPVLFRALSAANAAVRRNALLLLLDVFPLVVRAGQLAAGRR</sequence>